<reference evidence="2" key="1">
    <citation type="submission" date="2022-01" db="EMBL/GenBank/DDBJ databases">
        <authorList>
            <person name="King R."/>
        </authorList>
    </citation>
    <scope>NUCLEOTIDE SEQUENCE</scope>
</reference>
<evidence type="ECO:0000313" key="3">
    <source>
        <dbReference type="Proteomes" id="UP001152798"/>
    </source>
</evidence>
<accession>A0A9P0E8T4</accession>
<evidence type="ECO:0000313" key="2">
    <source>
        <dbReference type="EMBL" id="CAH1393731.1"/>
    </source>
</evidence>
<keyword evidence="3" id="KW-1185">Reference proteome</keyword>
<feature type="region of interest" description="Disordered" evidence="1">
    <location>
        <begin position="47"/>
        <end position="102"/>
    </location>
</feature>
<name>A0A9P0E8T4_NEZVI</name>
<feature type="compositionally biased region" description="Acidic residues" evidence="1">
    <location>
        <begin position="78"/>
        <end position="90"/>
    </location>
</feature>
<dbReference type="Proteomes" id="UP001152798">
    <property type="component" value="Chromosome 2"/>
</dbReference>
<sequence>MDVRTYRGAIVDLNHYSVIARIRASISNARYRTSQRPKKWDIAKLRLRPNPLQKRHKTQDAPQRKISDCSRELKNGGEDIEPPDFEEFEDTLGRIKNNSSVG</sequence>
<organism evidence="2 3">
    <name type="scientific">Nezara viridula</name>
    <name type="common">Southern green stink bug</name>
    <name type="synonym">Cimex viridulus</name>
    <dbReference type="NCBI Taxonomy" id="85310"/>
    <lineage>
        <taxon>Eukaryota</taxon>
        <taxon>Metazoa</taxon>
        <taxon>Ecdysozoa</taxon>
        <taxon>Arthropoda</taxon>
        <taxon>Hexapoda</taxon>
        <taxon>Insecta</taxon>
        <taxon>Pterygota</taxon>
        <taxon>Neoptera</taxon>
        <taxon>Paraneoptera</taxon>
        <taxon>Hemiptera</taxon>
        <taxon>Heteroptera</taxon>
        <taxon>Panheteroptera</taxon>
        <taxon>Pentatomomorpha</taxon>
        <taxon>Pentatomoidea</taxon>
        <taxon>Pentatomidae</taxon>
        <taxon>Pentatominae</taxon>
        <taxon>Nezara</taxon>
    </lineage>
</organism>
<protein>
    <submittedName>
        <fullName evidence="2">Uncharacterized protein</fullName>
    </submittedName>
</protein>
<gene>
    <name evidence="2" type="ORF">NEZAVI_LOCUS4354</name>
</gene>
<dbReference type="AlphaFoldDB" id="A0A9P0E8T4"/>
<proteinExistence type="predicted"/>
<dbReference type="OrthoDB" id="8049952at2759"/>
<evidence type="ECO:0000256" key="1">
    <source>
        <dbReference type="SAM" id="MobiDB-lite"/>
    </source>
</evidence>
<dbReference type="EMBL" id="OV725078">
    <property type="protein sequence ID" value="CAH1393731.1"/>
    <property type="molecule type" value="Genomic_DNA"/>
</dbReference>
<feature type="compositionally biased region" description="Basic and acidic residues" evidence="1">
    <location>
        <begin position="58"/>
        <end position="77"/>
    </location>
</feature>